<dbReference type="SUPFAM" id="SSF144232">
    <property type="entry name" value="HIT/MYND zinc finger-like"/>
    <property type="match status" value="1"/>
</dbReference>
<comment type="similarity">
    <text evidence="6">Belongs to the BCD1 family.</text>
</comment>
<keyword evidence="4" id="KW-0862">Zinc</keyword>
<feature type="region of interest" description="Disordered" evidence="8">
    <location>
        <begin position="91"/>
        <end position="111"/>
    </location>
</feature>
<dbReference type="PROSITE" id="PS51083">
    <property type="entry name" value="ZF_HIT"/>
    <property type="match status" value="1"/>
</dbReference>
<sequence>MIPSPHCAVCSSCVPIYTCPRCTIRTCSLPCSTAHKMHTSCSGMRDKTKYIPMNQYTHGAMTDDYVFLEDVSRRVNSWGQDIARSGYSTLQGVRGRGERGRRNPRDSVSGKKRDILRSQLELRDIEVDLLPAGMERRMLNQSTWDPKIRTAFLTIEYKIHPPPTFLDVGLNNAQEPYTLITHRNNFDLSLRDLFQSQISKRTKGKSNLPTWVIILALPHPDIPDTFTPPQFFVRAPWDLSEKSGNSGYITLDGERKLSALLRNRQFVEFPTIEVWEEGARRDILFDQPGAFGLQGEQRPVKRRKLDISKGRAAIAGLLGGYGSEEDEEDDTALTRLGEYEESDAENEQATTSGEGDTDGLSQDDDDDEGESVAMVDSKTSLAVVQEAQRRHEEDGDDKVDWEVSDDDN</sequence>
<dbReference type="GO" id="GO:0000492">
    <property type="term" value="P:box C/D snoRNP assembly"/>
    <property type="evidence" value="ECO:0007669"/>
    <property type="project" value="TreeGrafter"/>
</dbReference>
<name>A0AAD4MBZ1_9AGAM</name>
<dbReference type="GO" id="GO:0070761">
    <property type="term" value="C:pre-snoRNP complex"/>
    <property type="evidence" value="ECO:0007669"/>
    <property type="project" value="TreeGrafter"/>
</dbReference>
<dbReference type="InterPro" id="IPR007529">
    <property type="entry name" value="Znf_HIT"/>
</dbReference>
<evidence type="ECO:0000259" key="9">
    <source>
        <dbReference type="PROSITE" id="PS51083"/>
    </source>
</evidence>
<keyword evidence="3 7" id="KW-0863">Zinc-finger</keyword>
<feature type="compositionally biased region" description="Acidic residues" evidence="8">
    <location>
        <begin position="355"/>
        <end position="370"/>
    </location>
</feature>
<dbReference type="Proteomes" id="UP001203297">
    <property type="component" value="Unassembled WGS sequence"/>
</dbReference>
<dbReference type="Gene3D" id="3.30.60.190">
    <property type="match status" value="1"/>
</dbReference>
<evidence type="ECO:0000256" key="7">
    <source>
        <dbReference type="PROSITE-ProRule" id="PRU00453"/>
    </source>
</evidence>
<comment type="caution">
    <text evidence="10">The sequence shown here is derived from an EMBL/GenBank/DDBJ whole genome shotgun (WGS) entry which is preliminary data.</text>
</comment>
<dbReference type="PANTHER" id="PTHR13483">
    <property type="entry name" value="BOX C_D SNORNA PROTEIN 1-RELATED"/>
    <property type="match status" value="1"/>
</dbReference>
<feature type="compositionally biased region" description="Basic and acidic residues" evidence="8">
    <location>
        <begin position="387"/>
        <end position="401"/>
    </location>
</feature>
<evidence type="ECO:0000256" key="4">
    <source>
        <dbReference type="ARBA" id="ARBA00022833"/>
    </source>
</evidence>
<accession>A0AAD4MBZ1</accession>
<dbReference type="GO" id="GO:0008270">
    <property type="term" value="F:zinc ion binding"/>
    <property type="evidence" value="ECO:0007669"/>
    <property type="project" value="UniProtKB-UniRule"/>
</dbReference>
<evidence type="ECO:0000256" key="1">
    <source>
        <dbReference type="ARBA" id="ARBA00022553"/>
    </source>
</evidence>
<proteinExistence type="inferred from homology"/>
<evidence type="ECO:0000256" key="3">
    <source>
        <dbReference type="ARBA" id="ARBA00022771"/>
    </source>
</evidence>
<dbReference type="GO" id="GO:0048254">
    <property type="term" value="P:snoRNA localization"/>
    <property type="evidence" value="ECO:0007669"/>
    <property type="project" value="TreeGrafter"/>
</dbReference>
<evidence type="ECO:0000256" key="6">
    <source>
        <dbReference type="ARBA" id="ARBA00049654"/>
    </source>
</evidence>
<dbReference type="InterPro" id="IPR051639">
    <property type="entry name" value="BCD1"/>
</dbReference>
<evidence type="ECO:0000313" key="11">
    <source>
        <dbReference type="Proteomes" id="UP001203297"/>
    </source>
</evidence>
<keyword evidence="1" id="KW-0597">Phosphoprotein</keyword>
<feature type="region of interest" description="Disordered" evidence="8">
    <location>
        <begin position="338"/>
        <end position="408"/>
    </location>
</feature>
<organism evidence="10 11">
    <name type="scientific">Multifurca ochricompacta</name>
    <dbReference type="NCBI Taxonomy" id="376703"/>
    <lineage>
        <taxon>Eukaryota</taxon>
        <taxon>Fungi</taxon>
        <taxon>Dikarya</taxon>
        <taxon>Basidiomycota</taxon>
        <taxon>Agaricomycotina</taxon>
        <taxon>Agaricomycetes</taxon>
        <taxon>Russulales</taxon>
        <taxon>Russulaceae</taxon>
        <taxon>Multifurca</taxon>
    </lineage>
</organism>
<dbReference type="GO" id="GO:0000463">
    <property type="term" value="P:maturation of LSU-rRNA from tricistronic rRNA transcript (SSU-rRNA, 5.8S rRNA, LSU-rRNA)"/>
    <property type="evidence" value="ECO:0007669"/>
    <property type="project" value="TreeGrafter"/>
</dbReference>
<protein>
    <recommendedName>
        <fullName evidence="9">HIT-type domain-containing protein</fullName>
    </recommendedName>
</protein>
<dbReference type="PANTHER" id="PTHR13483:SF3">
    <property type="entry name" value="BOX C_D SNORNA PROTEIN 1"/>
    <property type="match status" value="1"/>
</dbReference>
<dbReference type="Pfam" id="PF04438">
    <property type="entry name" value="zf-HIT"/>
    <property type="match status" value="1"/>
</dbReference>
<gene>
    <name evidence="10" type="ORF">B0F90DRAFT_1807900</name>
</gene>
<feature type="domain" description="HIT-type" evidence="9">
    <location>
        <begin position="7"/>
        <end position="41"/>
    </location>
</feature>
<dbReference type="AlphaFoldDB" id="A0AAD4MBZ1"/>
<dbReference type="EMBL" id="WTXG01000002">
    <property type="protein sequence ID" value="KAI0307255.1"/>
    <property type="molecule type" value="Genomic_DNA"/>
</dbReference>
<evidence type="ECO:0000256" key="8">
    <source>
        <dbReference type="SAM" id="MobiDB-lite"/>
    </source>
</evidence>
<dbReference type="CDD" id="cd23023">
    <property type="entry name" value="zf-HIT_BCD1"/>
    <property type="match status" value="1"/>
</dbReference>
<keyword evidence="11" id="KW-1185">Reference proteome</keyword>
<dbReference type="InterPro" id="IPR057721">
    <property type="entry name" value="BCD1_alpha/beta"/>
</dbReference>
<evidence type="ECO:0000256" key="5">
    <source>
        <dbReference type="ARBA" id="ARBA00049598"/>
    </source>
</evidence>
<comment type="function">
    <text evidence="5">Required for box C/D snoRNAs accumulation involved in snoRNA processing, snoRNA transport to the nucleolus and ribosome biogenesis.</text>
</comment>
<dbReference type="Pfam" id="PF25790">
    <property type="entry name" value="BCD1"/>
    <property type="match status" value="1"/>
</dbReference>
<evidence type="ECO:0000256" key="2">
    <source>
        <dbReference type="ARBA" id="ARBA00022723"/>
    </source>
</evidence>
<reference evidence="10" key="1">
    <citation type="journal article" date="2022" name="New Phytol.">
        <title>Evolutionary transition to the ectomycorrhizal habit in the genomes of a hyperdiverse lineage of mushroom-forming fungi.</title>
        <authorList>
            <person name="Looney B."/>
            <person name="Miyauchi S."/>
            <person name="Morin E."/>
            <person name="Drula E."/>
            <person name="Courty P.E."/>
            <person name="Kohler A."/>
            <person name="Kuo A."/>
            <person name="LaButti K."/>
            <person name="Pangilinan J."/>
            <person name="Lipzen A."/>
            <person name="Riley R."/>
            <person name="Andreopoulos W."/>
            <person name="He G."/>
            <person name="Johnson J."/>
            <person name="Nolan M."/>
            <person name="Tritt A."/>
            <person name="Barry K.W."/>
            <person name="Grigoriev I.V."/>
            <person name="Nagy L.G."/>
            <person name="Hibbett D."/>
            <person name="Henrissat B."/>
            <person name="Matheny P.B."/>
            <person name="Labbe J."/>
            <person name="Martin F.M."/>
        </authorList>
    </citation>
    <scope>NUCLEOTIDE SEQUENCE</scope>
    <source>
        <strain evidence="10">BPL690</strain>
    </source>
</reference>
<evidence type="ECO:0000313" key="10">
    <source>
        <dbReference type="EMBL" id="KAI0307255.1"/>
    </source>
</evidence>
<keyword evidence="2" id="KW-0479">Metal-binding</keyword>
<feature type="compositionally biased region" description="Basic and acidic residues" evidence="8">
    <location>
        <begin position="95"/>
        <end position="111"/>
    </location>
</feature>
<dbReference type="GO" id="GO:0005634">
    <property type="term" value="C:nucleus"/>
    <property type="evidence" value="ECO:0007669"/>
    <property type="project" value="TreeGrafter"/>
</dbReference>